<keyword evidence="6 9" id="KW-0694">RNA-binding</keyword>
<dbReference type="GO" id="GO:0003723">
    <property type="term" value="F:RNA binding"/>
    <property type="evidence" value="ECO:0007669"/>
    <property type="project" value="UniProtKB-UniRule"/>
</dbReference>
<evidence type="ECO:0000256" key="11">
    <source>
        <dbReference type="SAM" id="Coils"/>
    </source>
</evidence>
<dbReference type="Gene3D" id="1.10.3210.10">
    <property type="entry name" value="Hypothetical protein af1432"/>
    <property type="match status" value="1"/>
</dbReference>
<dbReference type="PROSITE" id="PS50084">
    <property type="entry name" value="KH_TYPE_1"/>
    <property type="match status" value="1"/>
</dbReference>
<evidence type="ECO:0000256" key="7">
    <source>
        <dbReference type="ARBA" id="ARBA00022989"/>
    </source>
</evidence>
<dbReference type="SUPFAM" id="SSF109604">
    <property type="entry name" value="HD-domain/PDEase-like"/>
    <property type="match status" value="1"/>
</dbReference>
<dbReference type="EMBL" id="CP002629">
    <property type="protein sequence ID" value="AEB09731.1"/>
    <property type="molecule type" value="Genomic_DNA"/>
</dbReference>
<keyword evidence="1 9" id="KW-1003">Cell membrane</keyword>
<accession>F2NJS6</accession>
<organism evidence="13 14">
    <name type="scientific">Desulfobacca acetoxidans (strain ATCC 700848 / DSM 11109 / ASRB2)</name>
    <dbReference type="NCBI Taxonomy" id="880072"/>
    <lineage>
        <taxon>Bacteria</taxon>
        <taxon>Pseudomonadati</taxon>
        <taxon>Thermodesulfobacteriota</taxon>
        <taxon>Desulfobaccia</taxon>
        <taxon>Desulfobaccales</taxon>
        <taxon>Desulfobaccaceae</taxon>
        <taxon>Desulfobacca</taxon>
    </lineage>
</organism>
<dbReference type="NCBIfam" id="TIGR00277">
    <property type="entry name" value="HDIG"/>
    <property type="match status" value="1"/>
</dbReference>
<dbReference type="eggNOG" id="COG1418">
    <property type="taxonomic scope" value="Bacteria"/>
</dbReference>
<dbReference type="Gene3D" id="3.30.1370.10">
    <property type="entry name" value="K Homology domain, type 1"/>
    <property type="match status" value="1"/>
</dbReference>
<dbReference type="PROSITE" id="PS51831">
    <property type="entry name" value="HD"/>
    <property type="match status" value="1"/>
</dbReference>
<gene>
    <name evidence="9" type="primary">rny</name>
    <name evidence="13" type="ordered locus">Desac_1893</name>
</gene>
<dbReference type="KEGG" id="dao:Desac_1893"/>
<dbReference type="FunFam" id="1.10.3210.10:FF:000022">
    <property type="entry name" value="Ribonuclease Y"/>
    <property type="match status" value="1"/>
</dbReference>
<reference evidence="13 14" key="1">
    <citation type="journal article" date="2011" name="Stand. Genomic Sci.">
        <title>Complete genome sequence of the acetate-degrading sulfate reducer Desulfobacca acetoxidans type strain (ASRB2).</title>
        <authorList>
            <person name="Goker M."/>
            <person name="Teshima H."/>
            <person name="Lapidus A."/>
            <person name="Nolan M."/>
            <person name="Lucas S."/>
            <person name="Hammon N."/>
            <person name="Deshpande S."/>
            <person name="Cheng J.F."/>
            <person name="Tapia R."/>
            <person name="Han C."/>
            <person name="Goodwin L."/>
            <person name="Pitluck S."/>
            <person name="Huntemann M."/>
            <person name="Liolios K."/>
            <person name="Ivanova N."/>
            <person name="Pagani I."/>
            <person name="Mavromatis K."/>
            <person name="Ovchinikova G."/>
            <person name="Pati A."/>
            <person name="Chen A."/>
            <person name="Palaniappan K."/>
            <person name="Land M."/>
            <person name="Hauser L."/>
            <person name="Brambilla E.M."/>
            <person name="Rohde M."/>
            <person name="Spring S."/>
            <person name="Detter J.C."/>
            <person name="Woyke T."/>
            <person name="Bristow J."/>
            <person name="Eisen J.A."/>
            <person name="Markowitz V."/>
            <person name="Hugenholtz P."/>
            <person name="Kyrpides N.C."/>
            <person name="Klenk H.P."/>
        </authorList>
    </citation>
    <scope>NUCLEOTIDE SEQUENCE [LARGE SCALE GENOMIC DNA]</scope>
    <source>
        <strain evidence="14">ATCC 700848 / DSM 11109 / ASRB2</strain>
    </source>
</reference>
<dbReference type="GO" id="GO:0016787">
    <property type="term" value="F:hydrolase activity"/>
    <property type="evidence" value="ECO:0007669"/>
    <property type="project" value="UniProtKB-KW"/>
</dbReference>
<dbReference type="InterPro" id="IPR006674">
    <property type="entry name" value="HD_domain"/>
</dbReference>
<keyword evidence="5 9" id="KW-0378">Hydrolase</keyword>
<evidence type="ECO:0000256" key="10">
    <source>
        <dbReference type="NCBIfam" id="TIGR03319"/>
    </source>
</evidence>
<dbReference type="InterPro" id="IPR003607">
    <property type="entry name" value="HD/PDEase_dom"/>
</dbReference>
<sequence>MGLPVESISFLAVGLSGGLGVLAGFYLRRMIIESRIDSVENLAKKILDEARKEAETIKKEEALRAKDQLFQMKVEFDKESKERRSELNILEKRLLQKEEHLEKKISILDSKESEINNRQKLIDATEKTLKEKEIQYQNLIQEQRHNLERLAGMSSEEGRNLLLKTLEREVRTDAARLVKRIETDAREVADKKAKEIIGLAIKRYASEYVAEQTVSVVNLPNEEMKGRIIGREGRNIRALEAATGVDVIIDDTPEAVILSAFNPIRREIARRSLEHLITDGRIHPARIEEVVEKIGQEVEANIREAGEEAAFDAGVHGLHPELIKLLGKLRYRTSFAQNVLQHSIEVSYLCGIMAAELGLNAKHAKRAGLLHDIGKAVDHEVEGPHAMIGAELAKRFGESVKVIHAIQAHHEDVPPESVLAVLVQAADTLSGARPGARREMLETYVRRLEELERIARNFNGVNKTYAIQAGREIRLIVDSDKVSDEEAFLLCREAAKKIETELTYPGQVKVTVIRETRAVEYAR</sequence>
<dbReference type="Pfam" id="PF12072">
    <property type="entry name" value="RNase_Y_N"/>
    <property type="match status" value="1"/>
</dbReference>
<keyword evidence="3 9" id="KW-0540">Nuclease</keyword>
<feature type="domain" description="HD" evidence="12">
    <location>
        <begin position="339"/>
        <end position="432"/>
    </location>
</feature>
<dbReference type="AlphaFoldDB" id="F2NJS6"/>
<dbReference type="CDD" id="cd22431">
    <property type="entry name" value="KH-I_RNaseY"/>
    <property type="match status" value="1"/>
</dbReference>
<proteinExistence type="inferred from homology"/>
<dbReference type="InterPro" id="IPR022711">
    <property type="entry name" value="RNase_Y_N"/>
</dbReference>
<comment type="similarity">
    <text evidence="9">Belongs to the RNase Y family.</text>
</comment>
<keyword evidence="11" id="KW-0175">Coiled coil</keyword>
<evidence type="ECO:0000256" key="2">
    <source>
        <dbReference type="ARBA" id="ARBA00022692"/>
    </source>
</evidence>
<dbReference type="InterPro" id="IPR017705">
    <property type="entry name" value="Ribonuclease_Y"/>
</dbReference>
<dbReference type="PANTHER" id="PTHR12826">
    <property type="entry name" value="RIBONUCLEASE Y"/>
    <property type="match status" value="1"/>
</dbReference>
<dbReference type="STRING" id="880072.Desac_1893"/>
<dbReference type="CDD" id="cd00077">
    <property type="entry name" value="HDc"/>
    <property type="match status" value="1"/>
</dbReference>
<keyword evidence="14" id="KW-1185">Reference proteome</keyword>
<dbReference type="SMART" id="SM00471">
    <property type="entry name" value="HDc"/>
    <property type="match status" value="1"/>
</dbReference>
<dbReference type="InterPro" id="IPR004088">
    <property type="entry name" value="KH_dom_type_1"/>
</dbReference>
<dbReference type="GO" id="GO:0004521">
    <property type="term" value="F:RNA endonuclease activity"/>
    <property type="evidence" value="ECO:0007669"/>
    <property type="project" value="UniProtKB-UniRule"/>
</dbReference>
<evidence type="ECO:0000256" key="1">
    <source>
        <dbReference type="ARBA" id="ARBA00022475"/>
    </source>
</evidence>
<dbReference type="OrthoDB" id="9803205at2"/>
<comment type="function">
    <text evidence="9">Endoribonuclease that initiates mRNA decay.</text>
</comment>
<dbReference type="PANTHER" id="PTHR12826:SF15">
    <property type="entry name" value="RIBONUCLEASE Y"/>
    <property type="match status" value="1"/>
</dbReference>
<protein>
    <recommendedName>
        <fullName evidence="9 10">Ribonuclease Y</fullName>
        <shortName evidence="9">RNase Y</shortName>
        <ecNumber evidence="9 10">3.1.-.-</ecNumber>
    </recommendedName>
</protein>
<evidence type="ECO:0000256" key="4">
    <source>
        <dbReference type="ARBA" id="ARBA00022759"/>
    </source>
</evidence>
<name>F2NJS6_DESAR</name>
<dbReference type="HAMAP" id="MF_00335">
    <property type="entry name" value="RNase_Y"/>
    <property type="match status" value="1"/>
</dbReference>
<evidence type="ECO:0000256" key="5">
    <source>
        <dbReference type="ARBA" id="ARBA00022801"/>
    </source>
</evidence>
<comment type="subcellular location">
    <subcellularLocation>
        <location evidence="9">Cell membrane</location>
        <topology evidence="9">Single-pass membrane protein</topology>
    </subcellularLocation>
</comment>
<evidence type="ECO:0000259" key="12">
    <source>
        <dbReference type="PROSITE" id="PS51831"/>
    </source>
</evidence>
<keyword evidence="7 9" id="KW-1133">Transmembrane helix</keyword>
<evidence type="ECO:0000256" key="9">
    <source>
        <dbReference type="HAMAP-Rule" id="MF_00335"/>
    </source>
</evidence>
<dbReference type="InterPro" id="IPR006675">
    <property type="entry name" value="HDIG_dom"/>
</dbReference>
<evidence type="ECO:0000256" key="3">
    <source>
        <dbReference type="ARBA" id="ARBA00022722"/>
    </source>
</evidence>
<dbReference type="Proteomes" id="UP000000483">
    <property type="component" value="Chromosome"/>
</dbReference>
<evidence type="ECO:0000313" key="13">
    <source>
        <dbReference type="EMBL" id="AEB09731.1"/>
    </source>
</evidence>
<keyword evidence="8 9" id="KW-0472">Membrane</keyword>
<evidence type="ECO:0000256" key="6">
    <source>
        <dbReference type="ARBA" id="ARBA00022884"/>
    </source>
</evidence>
<dbReference type="Pfam" id="PF01966">
    <property type="entry name" value="HD"/>
    <property type="match status" value="1"/>
</dbReference>
<dbReference type="SUPFAM" id="SSF54791">
    <property type="entry name" value="Eukaryotic type KH-domain (KH-domain type I)"/>
    <property type="match status" value="1"/>
</dbReference>
<dbReference type="GO" id="GO:0006402">
    <property type="term" value="P:mRNA catabolic process"/>
    <property type="evidence" value="ECO:0007669"/>
    <property type="project" value="UniProtKB-UniRule"/>
</dbReference>
<feature type="transmembrane region" description="Helical" evidence="9">
    <location>
        <begin position="6"/>
        <end position="27"/>
    </location>
</feature>
<dbReference type="GO" id="GO:0005886">
    <property type="term" value="C:plasma membrane"/>
    <property type="evidence" value="ECO:0007669"/>
    <property type="project" value="UniProtKB-SubCell"/>
</dbReference>
<dbReference type="Pfam" id="PF00013">
    <property type="entry name" value="KH_1"/>
    <property type="match status" value="1"/>
</dbReference>
<dbReference type="EC" id="3.1.-.-" evidence="9 10"/>
<reference evidence="14" key="2">
    <citation type="submission" date="2011-03" db="EMBL/GenBank/DDBJ databases">
        <title>The complete genome of Desulfobacca acetoxidans DSM 11109.</title>
        <authorList>
            <consortium name="US DOE Joint Genome Institute (JGI-PGF)"/>
            <person name="Lucas S."/>
            <person name="Copeland A."/>
            <person name="Lapidus A."/>
            <person name="Bruce D."/>
            <person name="Goodwin L."/>
            <person name="Pitluck S."/>
            <person name="Peters L."/>
            <person name="Kyrpides N."/>
            <person name="Mavromatis K."/>
            <person name="Ivanova N."/>
            <person name="Ovchinnikova G."/>
            <person name="Teshima H."/>
            <person name="Detter J.C."/>
            <person name="Han C."/>
            <person name="Land M."/>
            <person name="Hauser L."/>
            <person name="Markowitz V."/>
            <person name="Cheng J.-F."/>
            <person name="Hugenholtz P."/>
            <person name="Woyke T."/>
            <person name="Wu D."/>
            <person name="Spring S."/>
            <person name="Schueler E."/>
            <person name="Brambilla E."/>
            <person name="Klenk H.-P."/>
            <person name="Eisen J.A."/>
        </authorList>
    </citation>
    <scope>NUCLEOTIDE SEQUENCE [LARGE SCALE GENOMIC DNA]</scope>
    <source>
        <strain evidence="14">ATCC 700848 / DSM 11109 / ASRB2</strain>
    </source>
</reference>
<dbReference type="NCBIfam" id="TIGR03319">
    <property type="entry name" value="RNase_Y"/>
    <property type="match status" value="1"/>
</dbReference>
<dbReference type="InterPro" id="IPR036612">
    <property type="entry name" value="KH_dom_type_1_sf"/>
</dbReference>
<dbReference type="InterPro" id="IPR004087">
    <property type="entry name" value="KH_dom"/>
</dbReference>
<evidence type="ECO:0000256" key="8">
    <source>
        <dbReference type="ARBA" id="ARBA00023136"/>
    </source>
</evidence>
<dbReference type="HOGENOM" id="CLU_028328_1_0_7"/>
<keyword evidence="2 9" id="KW-0812">Transmembrane</keyword>
<dbReference type="SMART" id="SM00322">
    <property type="entry name" value="KH"/>
    <property type="match status" value="1"/>
</dbReference>
<evidence type="ECO:0000313" key="14">
    <source>
        <dbReference type="Proteomes" id="UP000000483"/>
    </source>
</evidence>
<feature type="coiled-coil region" evidence="11">
    <location>
        <begin position="108"/>
        <end position="142"/>
    </location>
</feature>
<keyword evidence="4 9" id="KW-0255">Endonuclease</keyword>